<dbReference type="AlphaFoldDB" id="I8AN44"/>
<keyword evidence="5" id="KW-1185">Reference proteome</keyword>
<evidence type="ECO:0000259" key="3">
    <source>
        <dbReference type="PROSITE" id="PS51756"/>
    </source>
</evidence>
<proteinExistence type="inferred from homology"/>
<dbReference type="EMBL" id="AKKV01000004">
    <property type="protein sequence ID" value="EIT87437.1"/>
    <property type="molecule type" value="Genomic_DNA"/>
</dbReference>
<feature type="coiled-coil region" evidence="2">
    <location>
        <begin position="175"/>
        <end position="202"/>
    </location>
</feature>
<keyword evidence="2" id="KW-0175">Coiled coil</keyword>
<sequence>MNFRIVDVKPFNAGLEKIHKNIQGIETQFETLHKTISGLTNLSDSLKGRTGEGIKQYFEEVHLMFIKSLGVLLVDFDDAVKDIQAELKGLEEDENGFLHEGFLVYGIKPALKKTHDTVLELTTDVNKEINRVDHIVQLPTLNLESVYKQIEDREKSIKKLTHNIIDFDTNAKKSLENVETQLNQLRSLIDNMSKTYSEENDNSKYLFNKGNTFTSFNKTQLNQSKE</sequence>
<dbReference type="PATRIC" id="fig|1196324.3.peg.31"/>
<gene>
    <name evidence="4" type="ORF">A374_00155</name>
</gene>
<dbReference type="eggNOG" id="COG5444">
    <property type="taxonomic scope" value="Bacteria"/>
</dbReference>
<name>I8AN44_9BACL</name>
<feature type="domain" description="LXG" evidence="3">
    <location>
        <begin position="2"/>
        <end position="226"/>
    </location>
</feature>
<organism evidence="4 5">
    <name type="scientific">Fictibacillus macauensis ZFHKF-1</name>
    <dbReference type="NCBI Taxonomy" id="1196324"/>
    <lineage>
        <taxon>Bacteria</taxon>
        <taxon>Bacillati</taxon>
        <taxon>Bacillota</taxon>
        <taxon>Bacilli</taxon>
        <taxon>Bacillales</taxon>
        <taxon>Fictibacillaceae</taxon>
        <taxon>Fictibacillus</taxon>
    </lineage>
</organism>
<dbReference type="InterPro" id="IPR006829">
    <property type="entry name" value="LXG_dom"/>
</dbReference>
<protein>
    <submittedName>
        <fullName evidence="4">Putative DNA binding protein</fullName>
    </submittedName>
</protein>
<evidence type="ECO:0000313" key="4">
    <source>
        <dbReference type="EMBL" id="EIT87437.1"/>
    </source>
</evidence>
<evidence type="ECO:0000256" key="2">
    <source>
        <dbReference type="SAM" id="Coils"/>
    </source>
</evidence>
<evidence type="ECO:0000313" key="5">
    <source>
        <dbReference type="Proteomes" id="UP000004080"/>
    </source>
</evidence>
<comment type="caution">
    <text evidence="4">The sequence shown here is derived from an EMBL/GenBank/DDBJ whole genome shotgun (WGS) entry which is preliminary data.</text>
</comment>
<accession>I8AN44</accession>
<reference evidence="4 5" key="1">
    <citation type="journal article" date="2012" name="J. Bacteriol.">
        <title>Genome of Bacillus macauensis ZFHKF-1, a Long-Chain-Forming Bacterium.</title>
        <authorList>
            <person name="Cai L."/>
            <person name="Zhang T."/>
        </authorList>
    </citation>
    <scope>NUCLEOTIDE SEQUENCE [LARGE SCALE GENOMIC DNA]</scope>
    <source>
        <strain evidence="4 5">ZFHKF-1</strain>
    </source>
</reference>
<evidence type="ECO:0000256" key="1">
    <source>
        <dbReference type="ARBA" id="ARBA00034117"/>
    </source>
</evidence>
<dbReference type="STRING" id="1196324.A374_00155"/>
<dbReference type="PROSITE" id="PS51756">
    <property type="entry name" value="LXG"/>
    <property type="match status" value="1"/>
</dbReference>
<dbReference type="Pfam" id="PF04740">
    <property type="entry name" value="LXG"/>
    <property type="match status" value="1"/>
</dbReference>
<comment type="similarity">
    <text evidence="1">In the N-terminal section; belongs to the LXG family.</text>
</comment>
<dbReference type="Proteomes" id="UP000004080">
    <property type="component" value="Unassembled WGS sequence"/>
</dbReference>